<gene>
    <name evidence="1" type="ORF">SPELUC_LOCUS1847</name>
</gene>
<accession>A0ACA9KJ54</accession>
<organism evidence="1 2">
    <name type="scientific">Cetraspora pellucida</name>
    <dbReference type="NCBI Taxonomy" id="1433469"/>
    <lineage>
        <taxon>Eukaryota</taxon>
        <taxon>Fungi</taxon>
        <taxon>Fungi incertae sedis</taxon>
        <taxon>Mucoromycota</taxon>
        <taxon>Glomeromycotina</taxon>
        <taxon>Glomeromycetes</taxon>
        <taxon>Diversisporales</taxon>
        <taxon>Gigasporaceae</taxon>
        <taxon>Cetraspora</taxon>
    </lineage>
</organism>
<dbReference type="EMBL" id="CAJVPW010001071">
    <property type="protein sequence ID" value="CAG8474500.1"/>
    <property type="molecule type" value="Genomic_DNA"/>
</dbReference>
<evidence type="ECO:0000313" key="1">
    <source>
        <dbReference type="EMBL" id="CAG8474500.1"/>
    </source>
</evidence>
<keyword evidence="2" id="KW-1185">Reference proteome</keyword>
<name>A0ACA9KJ54_9GLOM</name>
<proteinExistence type="predicted"/>
<sequence length="130" mass="15261">MTVAYILDPHYLEESKKKESICLTTFANFSSTKYSNNEASKMYAELLKFRNRQAPYNNQIISNSAIHVNSTTWWTFWPLNNNENIDELEDYRSENINAAKNNENENIDAIEDIDNKNELFDFSLNTNMIF</sequence>
<protein>
    <submittedName>
        <fullName evidence="1">17966_t:CDS:1</fullName>
    </submittedName>
</protein>
<reference evidence="1" key="1">
    <citation type="submission" date="2021-06" db="EMBL/GenBank/DDBJ databases">
        <authorList>
            <person name="Kallberg Y."/>
            <person name="Tangrot J."/>
            <person name="Rosling A."/>
        </authorList>
    </citation>
    <scope>NUCLEOTIDE SEQUENCE</scope>
    <source>
        <strain evidence="1">28 12/20/2015</strain>
    </source>
</reference>
<evidence type="ECO:0000313" key="2">
    <source>
        <dbReference type="Proteomes" id="UP000789366"/>
    </source>
</evidence>
<comment type="caution">
    <text evidence="1">The sequence shown here is derived from an EMBL/GenBank/DDBJ whole genome shotgun (WGS) entry which is preliminary data.</text>
</comment>
<dbReference type="Proteomes" id="UP000789366">
    <property type="component" value="Unassembled WGS sequence"/>
</dbReference>